<protein>
    <recommendedName>
        <fullName evidence="3">Xylulose kinase-1</fullName>
    </recommendedName>
</protein>
<sequence>MTNLTFADTHNMTAFLSKSDASPGFDQIVDFLNAQVIQYALMVNPTIYVSCIKQFWATVSIKKVNDVVKLRVLINGKRVVVTEDVIRHDLRLDDTDGVECLPNEEIFTELTRMGYEKPPPKLTFYKAFFSAQWKFLIHTLVQCISAKRTAWNKFSCLMASTVICLATCRKFNFLKYIFDSMIIKLKKRVKKLEKQRTSKPSGLKRLRKVGRMIKVIDADEEITLVDMKTQADLGTELQGRKDDDNATIKEASVSEPTIFDDEEVTMTMAQTLIKMKAKKTRILDEQLAKREYNKVQKFLKPDRDEEPTKKKVAKETLLQESFKKLKAVEVPGSHSTQDTPTDDPKEMSEEDVKNMLEIVPVSKFKIMLLSKADTAAEETKEITLRTTSEAMDVGNFSKLMLGQGELRCIGAITLNEYINYIRKVA</sequence>
<proteinExistence type="predicted"/>
<evidence type="ECO:0008006" key="3">
    <source>
        <dbReference type="Google" id="ProtNLM"/>
    </source>
</evidence>
<dbReference type="EMBL" id="BKCJ010003725">
    <property type="protein sequence ID" value="GEU56798.1"/>
    <property type="molecule type" value="Genomic_DNA"/>
</dbReference>
<comment type="caution">
    <text evidence="2">The sequence shown here is derived from an EMBL/GenBank/DDBJ whole genome shotgun (WGS) entry which is preliminary data.</text>
</comment>
<dbReference type="AlphaFoldDB" id="A0A6L2L517"/>
<reference evidence="2" key="1">
    <citation type="journal article" date="2019" name="Sci. Rep.">
        <title>Draft genome of Tanacetum cinerariifolium, the natural source of mosquito coil.</title>
        <authorList>
            <person name="Yamashiro T."/>
            <person name="Shiraishi A."/>
            <person name="Satake H."/>
            <person name="Nakayama K."/>
        </authorList>
    </citation>
    <scope>NUCLEOTIDE SEQUENCE</scope>
</reference>
<dbReference type="Gene3D" id="3.40.50.300">
    <property type="entry name" value="P-loop containing nucleotide triphosphate hydrolases"/>
    <property type="match status" value="1"/>
</dbReference>
<feature type="region of interest" description="Disordered" evidence="1">
    <location>
        <begin position="328"/>
        <end position="349"/>
    </location>
</feature>
<organism evidence="2">
    <name type="scientific">Tanacetum cinerariifolium</name>
    <name type="common">Dalmatian daisy</name>
    <name type="synonym">Chrysanthemum cinerariifolium</name>
    <dbReference type="NCBI Taxonomy" id="118510"/>
    <lineage>
        <taxon>Eukaryota</taxon>
        <taxon>Viridiplantae</taxon>
        <taxon>Streptophyta</taxon>
        <taxon>Embryophyta</taxon>
        <taxon>Tracheophyta</taxon>
        <taxon>Spermatophyta</taxon>
        <taxon>Magnoliopsida</taxon>
        <taxon>eudicotyledons</taxon>
        <taxon>Gunneridae</taxon>
        <taxon>Pentapetalae</taxon>
        <taxon>asterids</taxon>
        <taxon>campanulids</taxon>
        <taxon>Asterales</taxon>
        <taxon>Asteraceae</taxon>
        <taxon>Asteroideae</taxon>
        <taxon>Anthemideae</taxon>
        <taxon>Anthemidinae</taxon>
        <taxon>Tanacetum</taxon>
    </lineage>
</organism>
<accession>A0A6L2L517</accession>
<name>A0A6L2L517_TANCI</name>
<gene>
    <name evidence="2" type="ORF">Tci_028776</name>
</gene>
<evidence type="ECO:0000256" key="1">
    <source>
        <dbReference type="SAM" id="MobiDB-lite"/>
    </source>
</evidence>
<dbReference type="InterPro" id="IPR027417">
    <property type="entry name" value="P-loop_NTPase"/>
</dbReference>
<evidence type="ECO:0000313" key="2">
    <source>
        <dbReference type="EMBL" id="GEU56798.1"/>
    </source>
</evidence>